<dbReference type="NCBIfam" id="TIGR01901">
    <property type="entry name" value="adhes_NPXG"/>
    <property type="match status" value="1"/>
</dbReference>
<reference evidence="2 3" key="1">
    <citation type="journal article" date="2020" name="ISME J.">
        <title>Comparative genomics reveals insights into cyanobacterial evolution and habitat adaptation.</title>
        <authorList>
            <person name="Chen M.Y."/>
            <person name="Teng W.K."/>
            <person name="Zhao L."/>
            <person name="Hu C.X."/>
            <person name="Zhou Y.K."/>
            <person name="Han B.P."/>
            <person name="Song L.R."/>
            <person name="Shu W.S."/>
        </authorList>
    </citation>
    <scope>NUCLEOTIDE SEQUENCE [LARGE SCALE GENOMIC DNA]</scope>
    <source>
        <strain evidence="2 3">FACHB-119</strain>
    </source>
</reference>
<dbReference type="Pfam" id="PF05860">
    <property type="entry name" value="TPS"/>
    <property type="match status" value="1"/>
</dbReference>
<dbReference type="Proteomes" id="UP000661112">
    <property type="component" value="Unassembled WGS sequence"/>
</dbReference>
<protein>
    <submittedName>
        <fullName evidence="2">S-layer family protein</fullName>
    </submittedName>
</protein>
<dbReference type="SUPFAM" id="SSF51126">
    <property type="entry name" value="Pectin lyase-like"/>
    <property type="match status" value="3"/>
</dbReference>
<dbReference type="InterPro" id="IPR011050">
    <property type="entry name" value="Pectin_lyase_fold/virulence"/>
</dbReference>
<proteinExistence type="predicted"/>
<keyword evidence="3" id="KW-1185">Reference proteome</keyword>
<feature type="domain" description="Filamentous haemagglutinin FhaB/tRNA nuclease CdiA-like TPS" evidence="1">
    <location>
        <begin position="40"/>
        <end position="151"/>
    </location>
</feature>
<dbReference type="EMBL" id="JACJSG010000003">
    <property type="protein sequence ID" value="MBD2499597.1"/>
    <property type="molecule type" value="Genomic_DNA"/>
</dbReference>
<dbReference type="InterPro" id="IPR008638">
    <property type="entry name" value="FhaB/CdiA-like_TPS"/>
</dbReference>
<evidence type="ECO:0000313" key="2">
    <source>
        <dbReference type="EMBL" id="MBD2499597.1"/>
    </source>
</evidence>
<comment type="caution">
    <text evidence="2">The sequence shown here is derived from an EMBL/GenBank/DDBJ whole genome shotgun (WGS) entry which is preliminary data.</text>
</comment>
<gene>
    <name evidence="2" type="ORF">H6G83_03010</name>
</gene>
<dbReference type="InterPro" id="IPR012334">
    <property type="entry name" value="Pectin_lyas_fold"/>
</dbReference>
<dbReference type="Gene3D" id="2.160.20.10">
    <property type="entry name" value="Single-stranded right-handed beta-helix, Pectin lyase-like"/>
    <property type="match status" value="2"/>
</dbReference>
<dbReference type="SMART" id="SM00912">
    <property type="entry name" value="Haemagg_act"/>
    <property type="match status" value="1"/>
</dbReference>
<sequence length="831" mass="85539">MQKPSTLLGWFNSVGILRHCLLLSLGTVCLWCHGAKADIISDRTVNTTVTQNGDRFTITDGTRVGNNLFHSFSQFSIKSQGSAVFNNATDIQNIFSRVTGGNISDIDGLIQANGSANLFLLNPAGILFRSHAKLDIGGSFVGSTANSIKFADGAEFGISPTSGAPILTLAVPMGLQFGTTPKPIQVEGTGHNLKLVNSANPTYSPIDPQSNLTATQLGVKPGKTLALIGGDISLVGGNLKATSGRIELGSVGAGTVSFEGGTFNYDNVQSFRDIRLSQQALADASGFGGGAIQMQGAQVSLTDGSVALIQNLGSQSSGGINIKAAELFEAMGTDANGLIISGLRNETLAAGNNGDITVTTRQLVLEQGGGIITSTYDSGKSGNITINVSDSLKLIGFAPVNLIASSISTATYNVGSAGDINISTRQLTVVNSGIISAGSLGIGAAGNVAVKATELIELDGFIPGLFVPSSISSISFATGNAGNVQIDTTRLIISNGGRVDSSTFASGNGGNLVINATDSIEVRGNVPGSRNPSLISSSASILDESLRQQFKLPDAPTGDSGSLTINTDKLTVSDGALINVQNEGSGNAGVLRINADSIFLNNRGRITASAQSGEGGDLNLQVQNTIIMRQGSQISSEAGGTGNGGNLNINAPFIIGLENSDIIANAFQGNGGKIQLTTKGIFGLEYRPQLTPENDITASSQFGVSGEVQINNIGLDPNSGLVELPANVTDPSQQISTGCADSQGSSFVATGRGGIPQNPYLSVGSDRHWSDTRDISTFRRTGNLTTQTTTSPQLPIQATSWHRNAQGKIELVATSSSRNVQTLTCAAVPKS</sequence>
<evidence type="ECO:0000259" key="1">
    <source>
        <dbReference type="SMART" id="SM00912"/>
    </source>
</evidence>
<dbReference type="RefSeq" id="WP_190466745.1">
    <property type="nucleotide sequence ID" value="NZ_JACJSG010000003.1"/>
</dbReference>
<evidence type="ECO:0000313" key="3">
    <source>
        <dbReference type="Proteomes" id="UP000661112"/>
    </source>
</evidence>
<organism evidence="2 3">
    <name type="scientific">Anabaena azotica FACHB-119</name>
    <dbReference type="NCBI Taxonomy" id="947527"/>
    <lineage>
        <taxon>Bacteria</taxon>
        <taxon>Bacillati</taxon>
        <taxon>Cyanobacteriota</taxon>
        <taxon>Cyanophyceae</taxon>
        <taxon>Nostocales</taxon>
        <taxon>Nostocaceae</taxon>
        <taxon>Anabaena</taxon>
        <taxon>Anabaena azotica</taxon>
    </lineage>
</organism>
<accession>A0ABR8CZU2</accession>
<name>A0ABR8CZU2_9NOST</name>